<name>A0A0J0XB91_9TREE</name>
<dbReference type="GeneID" id="28987741"/>
<evidence type="ECO:0000313" key="2">
    <source>
        <dbReference type="Proteomes" id="UP000053611"/>
    </source>
</evidence>
<proteinExistence type="predicted"/>
<dbReference type="AlphaFoldDB" id="A0A0J0XB91"/>
<dbReference type="EMBL" id="KQ087323">
    <property type="protein sequence ID" value="KLT38323.1"/>
    <property type="molecule type" value="Genomic_DNA"/>
</dbReference>
<reference evidence="1 2" key="1">
    <citation type="submission" date="2015-03" db="EMBL/GenBank/DDBJ databases">
        <title>Genomics and transcriptomics of the oil-accumulating basidiomycete yeast T. oleaginosus allow insights into substrate utilization and the diverse evolutionary trajectories of mating systems in fungi.</title>
        <authorList>
            <consortium name="DOE Joint Genome Institute"/>
            <person name="Kourist R."/>
            <person name="Kracht O."/>
            <person name="Bracharz F."/>
            <person name="Lipzen A."/>
            <person name="Nolan M."/>
            <person name="Ohm R."/>
            <person name="Grigoriev I."/>
            <person name="Sun S."/>
            <person name="Heitman J."/>
            <person name="Bruck T."/>
            <person name="Nowrousian M."/>
        </authorList>
    </citation>
    <scope>NUCLEOTIDE SEQUENCE [LARGE SCALE GENOMIC DNA]</scope>
    <source>
        <strain evidence="1 2">IBC0246</strain>
    </source>
</reference>
<protein>
    <submittedName>
        <fullName evidence="1">Uncharacterized protein</fullName>
    </submittedName>
</protein>
<organism evidence="1 2">
    <name type="scientific">Cutaneotrichosporon oleaginosum</name>
    <dbReference type="NCBI Taxonomy" id="879819"/>
    <lineage>
        <taxon>Eukaryota</taxon>
        <taxon>Fungi</taxon>
        <taxon>Dikarya</taxon>
        <taxon>Basidiomycota</taxon>
        <taxon>Agaricomycotina</taxon>
        <taxon>Tremellomycetes</taxon>
        <taxon>Trichosporonales</taxon>
        <taxon>Trichosporonaceae</taxon>
        <taxon>Cutaneotrichosporon</taxon>
    </lineage>
</organism>
<gene>
    <name evidence="1" type="ORF">CC85DRAFT_38746</name>
</gene>
<dbReference type="OrthoDB" id="10426290at2759"/>
<accession>A0A0J0XB91</accession>
<evidence type="ECO:0000313" key="1">
    <source>
        <dbReference type="EMBL" id="KLT38323.1"/>
    </source>
</evidence>
<sequence length="257" mass="28036">MRAPGRSSLKTATSSVYPITSHPLVHTMAPLDQQIQQTLRRLTGLIKSGSKPYLIADHLALARMGPLSVKVVKDNNVTYVDNPATHWVLESFQARAADAADAERAKQASAVMNELLHLNDGVDSRLTQTQEAIGERIQQVSLSAACSWLCSHQRKATGEDPAAAEWIDKFRSAWKKQQPMTISGDLDFDGYPDSPASPSPQRYLNSFLSLIEALPSNAEIVLLSGSSAIVSNIAKFAEDEGHIHTVVIDENEVSHLQ</sequence>
<keyword evidence="2" id="KW-1185">Reference proteome</keyword>
<dbReference type="Proteomes" id="UP000053611">
    <property type="component" value="Unassembled WGS sequence"/>
</dbReference>
<dbReference type="RefSeq" id="XP_018274814.1">
    <property type="nucleotide sequence ID" value="XM_018427138.1"/>
</dbReference>